<gene>
    <name evidence="1" type="ORF">ACHAWO_011579</name>
</gene>
<dbReference type="EMBL" id="JALLPJ020000905">
    <property type="protein sequence ID" value="KAL3780123.1"/>
    <property type="molecule type" value="Genomic_DNA"/>
</dbReference>
<name>A0ABD3NXT0_9STRA</name>
<reference evidence="1 2" key="1">
    <citation type="submission" date="2024-10" db="EMBL/GenBank/DDBJ databases">
        <title>Updated reference genomes for cyclostephanoid diatoms.</title>
        <authorList>
            <person name="Roberts W.R."/>
            <person name="Alverson A.J."/>
        </authorList>
    </citation>
    <scope>NUCLEOTIDE SEQUENCE [LARGE SCALE GENOMIC DNA]</scope>
    <source>
        <strain evidence="1 2">AJA010-31</strain>
    </source>
</reference>
<dbReference type="InterPro" id="IPR032675">
    <property type="entry name" value="LRR_dom_sf"/>
</dbReference>
<keyword evidence="2" id="KW-1185">Reference proteome</keyword>
<dbReference type="AlphaFoldDB" id="A0ABD3NXT0"/>
<dbReference type="Gene3D" id="3.80.10.10">
    <property type="entry name" value="Ribonuclease Inhibitor"/>
    <property type="match status" value="1"/>
</dbReference>
<proteinExistence type="predicted"/>
<comment type="caution">
    <text evidence="1">The sequence shown here is derived from an EMBL/GenBank/DDBJ whole genome shotgun (WGS) entry which is preliminary data.</text>
</comment>
<evidence type="ECO:0000313" key="2">
    <source>
        <dbReference type="Proteomes" id="UP001530400"/>
    </source>
</evidence>
<dbReference type="SUPFAM" id="SSF52047">
    <property type="entry name" value="RNI-like"/>
    <property type="match status" value="1"/>
</dbReference>
<organism evidence="1 2">
    <name type="scientific">Cyclotella atomus</name>
    <dbReference type="NCBI Taxonomy" id="382360"/>
    <lineage>
        <taxon>Eukaryota</taxon>
        <taxon>Sar</taxon>
        <taxon>Stramenopiles</taxon>
        <taxon>Ochrophyta</taxon>
        <taxon>Bacillariophyta</taxon>
        <taxon>Coscinodiscophyceae</taxon>
        <taxon>Thalassiosirophycidae</taxon>
        <taxon>Stephanodiscales</taxon>
        <taxon>Stephanodiscaceae</taxon>
        <taxon>Cyclotella</taxon>
    </lineage>
</organism>
<protein>
    <submittedName>
        <fullName evidence="1">Uncharacterized protein</fullName>
    </submittedName>
</protein>
<evidence type="ECO:0000313" key="1">
    <source>
        <dbReference type="EMBL" id="KAL3780123.1"/>
    </source>
</evidence>
<accession>A0ABD3NXT0</accession>
<sequence>MPYWMEEETHDVSKVIVGAERIKRIDFGDRGDDVTSKLTDKDVYHILNCVDAVNNLERLFLTHCYKVKGHGLEPLSGSTRLQQIDLSLLSRFEAPTSPDDNVEDSLSTEAIVPLMNSIIESRIVGLDMSNGLQGGQRCGLCIVISDSCSQDSMICQFIVRNATQVLVTLEKSKQHAMIV</sequence>
<dbReference type="Proteomes" id="UP001530400">
    <property type="component" value="Unassembled WGS sequence"/>
</dbReference>